<dbReference type="EMBL" id="MU167464">
    <property type="protein sequence ID" value="KAG0140216.1"/>
    <property type="molecule type" value="Genomic_DNA"/>
</dbReference>
<organism evidence="1 2">
    <name type="scientific">Cronartium quercuum f. sp. fusiforme G11</name>
    <dbReference type="NCBI Taxonomy" id="708437"/>
    <lineage>
        <taxon>Eukaryota</taxon>
        <taxon>Fungi</taxon>
        <taxon>Dikarya</taxon>
        <taxon>Basidiomycota</taxon>
        <taxon>Pucciniomycotina</taxon>
        <taxon>Pucciniomycetes</taxon>
        <taxon>Pucciniales</taxon>
        <taxon>Coleosporiaceae</taxon>
        <taxon>Cronartium</taxon>
    </lineage>
</organism>
<dbReference type="AlphaFoldDB" id="A0A9P6N659"/>
<comment type="caution">
    <text evidence="1">The sequence shown here is derived from an EMBL/GenBank/DDBJ whole genome shotgun (WGS) entry which is preliminary data.</text>
</comment>
<gene>
    <name evidence="1" type="ORF">CROQUDRAFT_111225</name>
</gene>
<reference evidence="1" key="1">
    <citation type="submission" date="2013-11" db="EMBL/GenBank/DDBJ databases">
        <title>Genome sequence of the fusiform rust pathogen reveals effectors for host alternation and coevolution with pine.</title>
        <authorList>
            <consortium name="DOE Joint Genome Institute"/>
            <person name="Smith K."/>
            <person name="Pendleton A."/>
            <person name="Kubisiak T."/>
            <person name="Anderson C."/>
            <person name="Salamov A."/>
            <person name="Aerts A."/>
            <person name="Riley R."/>
            <person name="Clum A."/>
            <person name="Lindquist E."/>
            <person name="Ence D."/>
            <person name="Campbell M."/>
            <person name="Kronenberg Z."/>
            <person name="Feau N."/>
            <person name="Dhillon B."/>
            <person name="Hamelin R."/>
            <person name="Burleigh J."/>
            <person name="Smith J."/>
            <person name="Yandell M."/>
            <person name="Nelson C."/>
            <person name="Grigoriev I."/>
            <person name="Davis J."/>
        </authorList>
    </citation>
    <scope>NUCLEOTIDE SEQUENCE</scope>
    <source>
        <strain evidence="1">G11</strain>
    </source>
</reference>
<evidence type="ECO:0000313" key="2">
    <source>
        <dbReference type="Proteomes" id="UP000886653"/>
    </source>
</evidence>
<evidence type="ECO:0000313" key="1">
    <source>
        <dbReference type="EMBL" id="KAG0140216.1"/>
    </source>
</evidence>
<dbReference type="Proteomes" id="UP000886653">
    <property type="component" value="Unassembled WGS sequence"/>
</dbReference>
<keyword evidence="2" id="KW-1185">Reference proteome</keyword>
<sequence length="142" mass="16452">MTSPIKRPDHQAFLWVLTEPGQAVDLEAFHGTLDRRTYEIIETNGQITDMAYSPLIFTIEFPALNEENTRLRKALETHSSCKGTQTCRIIDHSLIGTSDLKSFDSDKDRLSTWVIIFEFENEIHELIPLFKIWSKTYDSFII</sequence>
<proteinExistence type="predicted"/>
<protein>
    <submittedName>
        <fullName evidence="1">Uncharacterized protein</fullName>
    </submittedName>
</protein>
<name>A0A9P6N659_9BASI</name>
<accession>A0A9P6N659</accession>